<gene>
    <name evidence="13" type="ORF">VNO80_16319</name>
</gene>
<accession>A0AAN9MT22</accession>
<comment type="caution">
    <text evidence="13">The sequence shown here is derived from an EMBL/GenBank/DDBJ whole genome shotgun (WGS) entry which is preliminary data.</text>
</comment>
<comment type="similarity">
    <text evidence="4">Belongs to the PAL/histidase family.</text>
</comment>
<evidence type="ECO:0000256" key="6">
    <source>
        <dbReference type="ARBA" id="ARBA00012139"/>
    </source>
</evidence>
<evidence type="ECO:0000256" key="3">
    <source>
        <dbReference type="ARBA" id="ARBA00005138"/>
    </source>
</evidence>
<keyword evidence="8" id="KW-0587">Phenylpropanoid metabolism</keyword>
<comment type="function">
    <text evidence="1">This is a key enzyme of plant metabolism catalyzing the first reaction in the biosynthesis from L-phenylalanine of a wide variety of natural products based on the phenylpropane skeleton.</text>
</comment>
<dbReference type="Gene3D" id="1.20.200.10">
    <property type="entry name" value="Fumarase/aspartase (Central domain)"/>
    <property type="match status" value="1"/>
</dbReference>
<dbReference type="GO" id="GO:0006559">
    <property type="term" value="P:L-phenylalanine catabolic process"/>
    <property type="evidence" value="ECO:0007669"/>
    <property type="project" value="UniProtKB-KW"/>
</dbReference>
<comment type="catalytic activity">
    <reaction evidence="11">
        <text>L-phenylalanine = (E)-cinnamate + NH4(+)</text>
        <dbReference type="Rhea" id="RHEA:21384"/>
        <dbReference type="ChEBI" id="CHEBI:15669"/>
        <dbReference type="ChEBI" id="CHEBI:28938"/>
        <dbReference type="ChEBI" id="CHEBI:58095"/>
        <dbReference type="EC" id="4.3.1.24"/>
    </reaction>
</comment>
<dbReference type="InterPro" id="IPR001106">
    <property type="entry name" value="Aromatic_Lyase"/>
</dbReference>
<reference evidence="13 14" key="1">
    <citation type="submission" date="2024-01" db="EMBL/GenBank/DDBJ databases">
        <title>The genomes of 5 underutilized Papilionoideae crops provide insights into root nodulation and disease resistanc.</title>
        <authorList>
            <person name="Jiang F."/>
        </authorList>
    </citation>
    <scope>NUCLEOTIDE SEQUENCE [LARGE SCALE GENOMIC DNA]</scope>
    <source>
        <strain evidence="13">JINMINGXINNONG_FW02</strain>
        <tissue evidence="13">Leaves</tissue>
    </source>
</reference>
<dbReference type="EC" id="4.3.1.24" evidence="6"/>
<evidence type="ECO:0000256" key="7">
    <source>
        <dbReference type="ARBA" id="ARBA00022490"/>
    </source>
</evidence>
<evidence type="ECO:0000256" key="11">
    <source>
        <dbReference type="ARBA" id="ARBA00023537"/>
    </source>
</evidence>
<evidence type="ECO:0000256" key="12">
    <source>
        <dbReference type="SAM" id="MobiDB-lite"/>
    </source>
</evidence>
<proteinExistence type="inferred from homology"/>
<dbReference type="EMBL" id="JAYMYR010000006">
    <property type="protein sequence ID" value="KAK7357038.1"/>
    <property type="molecule type" value="Genomic_DNA"/>
</dbReference>
<evidence type="ECO:0000256" key="10">
    <source>
        <dbReference type="ARBA" id="ARBA00023239"/>
    </source>
</evidence>
<comment type="subcellular location">
    <subcellularLocation>
        <location evidence="2">Cytoplasm</location>
    </subcellularLocation>
</comment>
<keyword evidence="10" id="KW-0456">Lyase</keyword>
<evidence type="ECO:0000256" key="9">
    <source>
        <dbReference type="ARBA" id="ARBA00023232"/>
    </source>
</evidence>
<dbReference type="AlphaFoldDB" id="A0AAN9MT22"/>
<dbReference type="InterPro" id="IPR023144">
    <property type="entry name" value="Phe_NH3-lyase_shielding_dom_sf"/>
</dbReference>
<evidence type="ECO:0000313" key="14">
    <source>
        <dbReference type="Proteomes" id="UP001374584"/>
    </source>
</evidence>
<dbReference type="Gene3D" id="1.10.274.20">
    <property type="entry name" value="Phenylalanine ammonia-lyase 1, domain 3"/>
    <property type="match status" value="1"/>
</dbReference>
<comment type="subunit">
    <text evidence="5">Homotetramer.</text>
</comment>
<evidence type="ECO:0000256" key="4">
    <source>
        <dbReference type="ARBA" id="ARBA00007238"/>
    </source>
</evidence>
<dbReference type="PANTHER" id="PTHR10362">
    <property type="entry name" value="HISTIDINE AMMONIA-LYASE"/>
    <property type="match status" value="1"/>
</dbReference>
<evidence type="ECO:0000256" key="2">
    <source>
        <dbReference type="ARBA" id="ARBA00004496"/>
    </source>
</evidence>
<feature type="region of interest" description="Disordered" evidence="12">
    <location>
        <begin position="40"/>
        <end position="63"/>
    </location>
</feature>
<dbReference type="InterPro" id="IPR008948">
    <property type="entry name" value="L-Aspartase-like"/>
</dbReference>
<evidence type="ECO:0000313" key="13">
    <source>
        <dbReference type="EMBL" id="KAK7357038.1"/>
    </source>
</evidence>
<keyword evidence="14" id="KW-1185">Reference proteome</keyword>
<dbReference type="GO" id="GO:0009698">
    <property type="term" value="P:phenylpropanoid metabolic process"/>
    <property type="evidence" value="ECO:0007669"/>
    <property type="project" value="UniProtKB-KW"/>
</dbReference>
<evidence type="ECO:0000256" key="5">
    <source>
        <dbReference type="ARBA" id="ARBA00011881"/>
    </source>
</evidence>
<comment type="pathway">
    <text evidence="3">Phenylpropanoid metabolism; trans-cinnamate biosynthesis; trans-cinnamate from L-phenylalanine: step 1/1.</text>
</comment>
<name>A0AAN9MT22_PHACN</name>
<sequence length="231" mass="26040">MPVDAVIGRHLEEVKRMVEEYCNPVLTVCGKTHCVSRRHGCKRRREGGAGGGNPRWPNSKSIGPNREVLNAREAFQLEGIDDGFVELQPKERLTLVNGLASEYVFVYIDDPCRTSYPLMQKLRLVIIDHASQNGDKVASFQKISAFEEELKVYLPKEVENAKLEIENENPSIPKRIKECGSYSLYKFVRETLGTTLLTGEKGMSPGEECNKVFVALCEGKFIDPMLNFVKE</sequence>
<evidence type="ECO:0000256" key="1">
    <source>
        <dbReference type="ARBA" id="ARBA00002235"/>
    </source>
</evidence>
<keyword evidence="9" id="KW-0585">Phenylalanine catabolism</keyword>
<dbReference type="SUPFAM" id="SSF48557">
    <property type="entry name" value="L-aspartase-like"/>
    <property type="match status" value="2"/>
</dbReference>
<dbReference type="GO" id="GO:0045548">
    <property type="term" value="F:phenylalanine ammonia-lyase activity"/>
    <property type="evidence" value="ECO:0007669"/>
    <property type="project" value="UniProtKB-EC"/>
</dbReference>
<dbReference type="GO" id="GO:0005737">
    <property type="term" value="C:cytoplasm"/>
    <property type="evidence" value="ECO:0007669"/>
    <property type="project" value="UniProtKB-SubCell"/>
</dbReference>
<protein>
    <recommendedName>
        <fullName evidence="6">phenylalanine ammonia-lyase</fullName>
        <ecNumber evidence="6">4.3.1.24</ecNumber>
    </recommendedName>
</protein>
<keyword evidence="7" id="KW-0963">Cytoplasm</keyword>
<evidence type="ECO:0000256" key="8">
    <source>
        <dbReference type="ARBA" id="ARBA00023051"/>
    </source>
</evidence>
<dbReference type="Proteomes" id="UP001374584">
    <property type="component" value="Unassembled WGS sequence"/>
</dbReference>
<organism evidence="13 14">
    <name type="scientific">Phaseolus coccineus</name>
    <name type="common">Scarlet runner bean</name>
    <name type="synonym">Phaseolus multiflorus</name>
    <dbReference type="NCBI Taxonomy" id="3886"/>
    <lineage>
        <taxon>Eukaryota</taxon>
        <taxon>Viridiplantae</taxon>
        <taxon>Streptophyta</taxon>
        <taxon>Embryophyta</taxon>
        <taxon>Tracheophyta</taxon>
        <taxon>Spermatophyta</taxon>
        <taxon>Magnoliopsida</taxon>
        <taxon>eudicotyledons</taxon>
        <taxon>Gunneridae</taxon>
        <taxon>Pentapetalae</taxon>
        <taxon>rosids</taxon>
        <taxon>fabids</taxon>
        <taxon>Fabales</taxon>
        <taxon>Fabaceae</taxon>
        <taxon>Papilionoideae</taxon>
        <taxon>50 kb inversion clade</taxon>
        <taxon>NPAAA clade</taxon>
        <taxon>indigoferoid/millettioid clade</taxon>
        <taxon>Phaseoleae</taxon>
        <taxon>Phaseolus</taxon>
    </lineage>
</organism>